<dbReference type="EMBL" id="KB097572">
    <property type="protein sequence ID" value="ESN94097.1"/>
    <property type="molecule type" value="Genomic_DNA"/>
</dbReference>
<reference evidence="6 8" key="2">
    <citation type="journal article" date="2013" name="Nature">
        <title>Insights into bilaterian evolution from three spiralian genomes.</title>
        <authorList>
            <person name="Simakov O."/>
            <person name="Marletaz F."/>
            <person name="Cho S.J."/>
            <person name="Edsinger-Gonzales E."/>
            <person name="Havlak P."/>
            <person name="Hellsten U."/>
            <person name="Kuo D.H."/>
            <person name="Larsson T."/>
            <person name="Lv J."/>
            <person name="Arendt D."/>
            <person name="Savage R."/>
            <person name="Osoegawa K."/>
            <person name="de Jong P."/>
            <person name="Grimwood J."/>
            <person name="Chapman J.A."/>
            <person name="Shapiro H."/>
            <person name="Aerts A."/>
            <person name="Otillar R.P."/>
            <person name="Terry A.Y."/>
            <person name="Boore J.L."/>
            <person name="Grigoriev I.V."/>
            <person name="Lindberg D.R."/>
            <person name="Seaver E.C."/>
            <person name="Weisblat D.A."/>
            <person name="Putnam N.H."/>
            <person name="Rokhsar D.S."/>
        </authorList>
    </citation>
    <scope>NUCLEOTIDE SEQUENCE</scope>
</reference>
<evidence type="ECO:0000313" key="7">
    <source>
        <dbReference type="EnsemblMetazoa" id="HelroP87802"/>
    </source>
</evidence>
<dbReference type="SUPFAM" id="SSF51419">
    <property type="entry name" value="PLP-binding barrel"/>
    <property type="match status" value="1"/>
</dbReference>
<feature type="domain" description="Alanine racemase N-terminal" evidence="5">
    <location>
        <begin position="4"/>
        <end position="213"/>
    </location>
</feature>
<dbReference type="InParanoid" id="T1G6V6"/>
<dbReference type="GeneID" id="20216803"/>
<dbReference type="eggNOG" id="KOG3157">
    <property type="taxonomic scope" value="Eukaryota"/>
</dbReference>
<dbReference type="OMA" id="PLEWHMI"/>
<dbReference type="AlphaFoldDB" id="T1G6V6"/>
<dbReference type="FunFam" id="3.20.20.10:FF:000007">
    <property type="entry name" value="Pyridoxal phosphate homeostasis protein"/>
    <property type="match status" value="1"/>
</dbReference>
<comment type="similarity">
    <text evidence="2 4">Belongs to the pyridoxal phosphate-binding protein YggS/PROSC family.</text>
</comment>
<dbReference type="HOGENOM" id="CLU_059988_2_1_1"/>
<dbReference type="RefSeq" id="XP_009027771.1">
    <property type="nucleotide sequence ID" value="XM_009029523.1"/>
</dbReference>
<dbReference type="EnsemblMetazoa" id="HelroT87802">
    <property type="protein sequence ID" value="HelroP87802"/>
    <property type="gene ID" value="HelroG87802"/>
</dbReference>
<dbReference type="GO" id="GO:0005737">
    <property type="term" value="C:cytoplasm"/>
    <property type="evidence" value="ECO:0000318"/>
    <property type="project" value="GO_Central"/>
</dbReference>
<dbReference type="NCBIfam" id="TIGR00044">
    <property type="entry name" value="YggS family pyridoxal phosphate-dependent enzyme"/>
    <property type="match status" value="1"/>
</dbReference>
<proteinExistence type="inferred from homology"/>
<evidence type="ECO:0000313" key="6">
    <source>
        <dbReference type="EMBL" id="ESN94097.1"/>
    </source>
</evidence>
<dbReference type="CDD" id="cd06822">
    <property type="entry name" value="PLPDE_III_YBL036c_euk"/>
    <property type="match status" value="1"/>
</dbReference>
<accession>T1G6V6</accession>
<organism evidence="7 8">
    <name type="scientific">Helobdella robusta</name>
    <name type="common">Californian leech</name>
    <dbReference type="NCBI Taxonomy" id="6412"/>
    <lineage>
        <taxon>Eukaryota</taxon>
        <taxon>Metazoa</taxon>
        <taxon>Spiralia</taxon>
        <taxon>Lophotrochozoa</taxon>
        <taxon>Annelida</taxon>
        <taxon>Clitellata</taxon>
        <taxon>Hirudinea</taxon>
        <taxon>Rhynchobdellida</taxon>
        <taxon>Glossiphoniidae</taxon>
        <taxon>Helobdella</taxon>
    </lineage>
</organism>
<keyword evidence="8" id="KW-1185">Reference proteome</keyword>
<dbReference type="GO" id="GO:0030170">
    <property type="term" value="F:pyridoxal phosphate binding"/>
    <property type="evidence" value="ECO:0000318"/>
    <property type="project" value="GO_Central"/>
</dbReference>
<dbReference type="InterPro" id="IPR001608">
    <property type="entry name" value="Ala_racemase_N"/>
</dbReference>
<dbReference type="PANTHER" id="PTHR10146:SF14">
    <property type="entry name" value="PYRIDOXAL PHOSPHATE HOMEOSTASIS PROTEIN"/>
    <property type="match status" value="1"/>
</dbReference>
<keyword evidence="1 2" id="KW-0663">Pyridoxal phosphate</keyword>
<gene>
    <name evidence="7" type="primary">20216803</name>
    <name evidence="6" type="ORF">HELRODRAFT_87802</name>
</gene>
<dbReference type="OrthoDB" id="1915887at2759"/>
<dbReference type="InterPro" id="IPR029066">
    <property type="entry name" value="PLP-binding_barrel"/>
</dbReference>
<dbReference type="InterPro" id="IPR011078">
    <property type="entry name" value="PyrdxlP_homeostasis"/>
</dbReference>
<evidence type="ECO:0000256" key="3">
    <source>
        <dbReference type="PIRSR" id="PIRSR004848-1"/>
    </source>
</evidence>
<dbReference type="Pfam" id="PF01168">
    <property type="entry name" value="Ala_racemase_N"/>
    <property type="match status" value="1"/>
</dbReference>
<dbReference type="Gene3D" id="3.20.20.10">
    <property type="entry name" value="Alanine racemase"/>
    <property type="match status" value="1"/>
</dbReference>
<evidence type="ECO:0000259" key="5">
    <source>
        <dbReference type="Pfam" id="PF01168"/>
    </source>
</evidence>
<dbReference type="PIRSF" id="PIRSF004848">
    <property type="entry name" value="YBL036c_PLPDEIII"/>
    <property type="match status" value="1"/>
</dbReference>
<evidence type="ECO:0000256" key="1">
    <source>
        <dbReference type="ARBA" id="ARBA00022898"/>
    </source>
</evidence>
<dbReference type="STRING" id="6412.T1G6V6"/>
<evidence type="ECO:0000256" key="4">
    <source>
        <dbReference type="RuleBase" id="RU004514"/>
    </source>
</evidence>
<comment type="cofactor">
    <cofactor evidence="3">
        <name>pyridoxal 5'-phosphate</name>
        <dbReference type="ChEBI" id="CHEBI:597326"/>
    </cofactor>
</comment>
<dbReference type="GO" id="GO:0042816">
    <property type="term" value="P:vitamin B6 metabolic process"/>
    <property type="evidence" value="ECO:0000318"/>
    <property type="project" value="GO_Central"/>
</dbReference>
<dbReference type="HAMAP" id="MF_02087">
    <property type="entry name" value="PLP_homeostasis"/>
    <property type="match status" value="1"/>
</dbReference>
<dbReference type="FunCoup" id="T1G6V6">
    <property type="interactions" value="800"/>
</dbReference>
<protein>
    <recommendedName>
        <fullName evidence="2">Pyridoxal phosphate homeostasis protein</fullName>
        <shortName evidence="2">PLP homeostasis protein</shortName>
    </recommendedName>
</protein>
<name>T1G6V6_HELRO</name>
<dbReference type="KEGG" id="hro:HELRODRAFT_87802"/>
<dbReference type="PANTHER" id="PTHR10146">
    <property type="entry name" value="PROLINE SYNTHETASE CO-TRANSCRIBED BACTERIAL HOMOLOG PROTEIN"/>
    <property type="match status" value="1"/>
</dbReference>
<reference evidence="7" key="3">
    <citation type="submission" date="2015-06" db="UniProtKB">
        <authorList>
            <consortium name="EnsemblMetazoa"/>
        </authorList>
    </citation>
    <scope>IDENTIFICATION</scope>
</reference>
<dbReference type="Proteomes" id="UP000015101">
    <property type="component" value="Unassembled WGS sequence"/>
</dbReference>
<reference evidence="8" key="1">
    <citation type="submission" date="2012-12" db="EMBL/GenBank/DDBJ databases">
        <authorList>
            <person name="Hellsten U."/>
            <person name="Grimwood J."/>
            <person name="Chapman J.A."/>
            <person name="Shapiro H."/>
            <person name="Aerts A."/>
            <person name="Otillar R.P."/>
            <person name="Terry A.Y."/>
            <person name="Boore J.L."/>
            <person name="Simakov O."/>
            <person name="Marletaz F."/>
            <person name="Cho S.-J."/>
            <person name="Edsinger-Gonzales E."/>
            <person name="Havlak P."/>
            <person name="Kuo D.-H."/>
            <person name="Larsson T."/>
            <person name="Lv J."/>
            <person name="Arendt D."/>
            <person name="Savage R."/>
            <person name="Osoegawa K."/>
            <person name="de Jong P."/>
            <person name="Lindberg D.R."/>
            <person name="Seaver E.C."/>
            <person name="Weisblat D.A."/>
            <person name="Putnam N.H."/>
            <person name="Grigoriev I.V."/>
            <person name="Rokhsar D.S."/>
        </authorList>
    </citation>
    <scope>NUCLEOTIDE SEQUENCE</scope>
</reference>
<evidence type="ECO:0000256" key="2">
    <source>
        <dbReference type="HAMAP-Rule" id="MF_03225"/>
    </source>
</evidence>
<comment type="function">
    <text evidence="2">Pyridoxal 5'-phosphate (PLP)-binding protein, which may be involved in intracellular homeostatic regulation of pyridoxal 5'-phosphate (PLP), the active form of vitamin B6.</text>
</comment>
<feature type="modified residue" description="N6-(pyridoxal phosphate)lysine" evidence="2 3">
    <location>
        <position position="10"/>
    </location>
</feature>
<dbReference type="EMBL" id="AMQM01007135">
    <property type="status" value="NOT_ANNOTATED_CDS"/>
    <property type="molecule type" value="Genomic_DNA"/>
</dbReference>
<evidence type="ECO:0000313" key="8">
    <source>
        <dbReference type="Proteomes" id="UP000015101"/>
    </source>
</evidence>
<sequence>IAPRLVAVSKTRSASDVVKVYELGQRHFGENYVQELLEKSQNKEILESCKEIRWHLIGHLQKNKVNKVVQIPNLYMVETVDSVKLANALNASCANINRPSKLKVMVQVNTSNEDNKSGCGASQAIELVSHIVNNCPKLEFAGLMTIGSFDHDLTLGPNPDFILLLKTRKELCEKLNLDEADVELSMGMSADFEHALELGSTSVRVGTSIFGCRNYNDQDTSGESAK</sequence>
<dbReference type="CTD" id="20216803"/>